<comment type="caution">
    <text evidence="2">The sequence shown here is derived from an EMBL/GenBank/DDBJ whole genome shotgun (WGS) entry which is preliminary data.</text>
</comment>
<dbReference type="PANTHER" id="PTHR24148">
    <property type="entry name" value="ANKYRIN REPEAT DOMAIN-CONTAINING PROTEIN 39 HOMOLOG-RELATED"/>
    <property type="match status" value="1"/>
</dbReference>
<dbReference type="InterPro" id="IPR010730">
    <property type="entry name" value="HET"/>
</dbReference>
<keyword evidence="3" id="KW-1185">Reference proteome</keyword>
<dbReference type="Pfam" id="PF26639">
    <property type="entry name" value="Het-6_barrel"/>
    <property type="match status" value="1"/>
</dbReference>
<evidence type="ECO:0000313" key="2">
    <source>
        <dbReference type="EMBL" id="KAK8061105.1"/>
    </source>
</evidence>
<dbReference type="InterPro" id="IPR052895">
    <property type="entry name" value="HetReg/Transcr_Mod"/>
</dbReference>
<dbReference type="Pfam" id="PF06985">
    <property type="entry name" value="HET"/>
    <property type="match status" value="1"/>
</dbReference>
<sequence length="715" mass="80402">MNPYYERLDPSRSEIRLLTLLPNDDSDAEIQCSLQVVSLDDTTEFEALSYVWGKTVCSKPIFVRGEPLHVTTNLDRALRHLRLPQSRRVLWVDAICIDQCYPEEKNTQIPLMARLYRSAKSVLAWLEVPNEAMEAAIRWAHEYISETTTAGSASSSSPLSGSATQVDAVEKGHSEELEYIARLGQVLDGFGQLKDSEYWKRMWTLQEYRLPEVEPVCICGQYSFSATQLLDRAEVPLIRAFLNLVKRDPEGWPRSSSLSRNIARLRQLTRASLSNKELETFKGSAAYRPLLFSLKVGNEIIERLLAHLEVDVIVESLHRSEEVTANLLSEVRALGSNLELPTAGSKPYIQREGLAMDSAMRLTAKAAAMASLESIYPSFTFSNFRHCMGDTSIATVMLLSDSLDRQCSAMQDKVYALYGMAPEKIQQLYPPDYSKHPGQVYQETAAYIFEHEHEGVYRMLLSYNFRNLEAPSMFSSYPSWVPDFTDVSTRIGPLLNADRVTQRLIGWARNNPPLLLDDGQTLASFAVSLGAAEIILEFEDTFSKVIPPVVAMLNGDHLPKYNCGPMPHMLPGRENRCYVEAFTRLYAGQAVGGQGITVHRLKASLMELKHNPSSAPSNEALSCMVQLMGQKLVVTDHGYLGLCPPHTKNGDLVAIWPSLRGPVVLRQYSEPETSIHIHWKLVGSAHFQELVDGEWLNDKYVDEILEQKPLLLFIR</sequence>
<dbReference type="EMBL" id="JAQQWN010000011">
    <property type="protein sequence ID" value="KAK8061105.1"/>
    <property type="molecule type" value="Genomic_DNA"/>
</dbReference>
<dbReference type="Proteomes" id="UP001433268">
    <property type="component" value="Unassembled WGS sequence"/>
</dbReference>
<gene>
    <name evidence="2" type="ORF">PG997_015326</name>
</gene>
<protein>
    <submittedName>
        <fullName evidence="2">HET domain protein</fullName>
    </submittedName>
</protein>
<dbReference type="GeneID" id="92052700"/>
<name>A0ABR1UQA9_9PEZI</name>
<reference evidence="2 3" key="1">
    <citation type="submission" date="2023-01" db="EMBL/GenBank/DDBJ databases">
        <title>Analysis of 21 Apiospora genomes using comparative genomics revels a genus with tremendous synthesis potential of carbohydrate active enzymes and secondary metabolites.</title>
        <authorList>
            <person name="Sorensen T."/>
        </authorList>
    </citation>
    <scope>NUCLEOTIDE SEQUENCE [LARGE SCALE GENOMIC DNA]</scope>
    <source>
        <strain evidence="2 3">CBS 114990</strain>
    </source>
</reference>
<proteinExistence type="predicted"/>
<feature type="domain" description="Heterokaryon incompatibility" evidence="1">
    <location>
        <begin position="45"/>
        <end position="207"/>
    </location>
</feature>
<organism evidence="2 3">
    <name type="scientific">Apiospora hydei</name>
    <dbReference type="NCBI Taxonomy" id="1337664"/>
    <lineage>
        <taxon>Eukaryota</taxon>
        <taxon>Fungi</taxon>
        <taxon>Dikarya</taxon>
        <taxon>Ascomycota</taxon>
        <taxon>Pezizomycotina</taxon>
        <taxon>Sordariomycetes</taxon>
        <taxon>Xylariomycetidae</taxon>
        <taxon>Amphisphaeriales</taxon>
        <taxon>Apiosporaceae</taxon>
        <taxon>Apiospora</taxon>
    </lineage>
</organism>
<evidence type="ECO:0000313" key="3">
    <source>
        <dbReference type="Proteomes" id="UP001433268"/>
    </source>
</evidence>
<accession>A0ABR1UQA9</accession>
<evidence type="ECO:0000259" key="1">
    <source>
        <dbReference type="Pfam" id="PF06985"/>
    </source>
</evidence>
<dbReference type="PANTHER" id="PTHR24148:SF64">
    <property type="entry name" value="HETEROKARYON INCOMPATIBILITY DOMAIN-CONTAINING PROTEIN"/>
    <property type="match status" value="1"/>
</dbReference>
<dbReference type="RefSeq" id="XP_066660525.1">
    <property type="nucleotide sequence ID" value="XM_066819640.1"/>
</dbReference>